<keyword evidence="3" id="KW-1185">Reference proteome</keyword>
<dbReference type="SUPFAM" id="SSF53474">
    <property type="entry name" value="alpha/beta-Hydrolases"/>
    <property type="match status" value="1"/>
</dbReference>
<organism evidence="2 3">
    <name type="scientific">Svornostia abyssi</name>
    <dbReference type="NCBI Taxonomy" id="2898438"/>
    <lineage>
        <taxon>Bacteria</taxon>
        <taxon>Bacillati</taxon>
        <taxon>Actinomycetota</taxon>
        <taxon>Thermoleophilia</taxon>
        <taxon>Solirubrobacterales</taxon>
        <taxon>Baekduiaceae</taxon>
        <taxon>Svornostia</taxon>
    </lineage>
</organism>
<gene>
    <name evidence="2" type="ORF">LRS13_05010</name>
</gene>
<feature type="chain" id="PRO_5045543373" evidence="1">
    <location>
        <begin position="23"/>
        <end position="371"/>
    </location>
</feature>
<dbReference type="Pfam" id="PF11288">
    <property type="entry name" value="DUF3089"/>
    <property type="match status" value="1"/>
</dbReference>
<feature type="signal peptide" evidence="1">
    <location>
        <begin position="1"/>
        <end position="22"/>
    </location>
</feature>
<dbReference type="InterPro" id="IPR029058">
    <property type="entry name" value="AB_hydrolase_fold"/>
</dbReference>
<dbReference type="InterPro" id="IPR021440">
    <property type="entry name" value="DUF3089"/>
</dbReference>
<name>A0ABY5PJM9_9ACTN</name>
<accession>A0ABY5PJM9</accession>
<reference evidence="3" key="1">
    <citation type="submission" date="2021-11" db="EMBL/GenBank/DDBJ databases">
        <title>Cultivation dependent microbiological survey of springs from the worlds oldest radium mine currently devoted to the extraction of radon-saturated water.</title>
        <authorList>
            <person name="Kapinusova G."/>
            <person name="Smrhova T."/>
            <person name="Strejcek M."/>
            <person name="Suman J."/>
            <person name="Jani K."/>
            <person name="Pajer P."/>
            <person name="Uhlik O."/>
        </authorList>
    </citation>
    <scope>NUCLEOTIDE SEQUENCE [LARGE SCALE GENOMIC DNA]</scope>
    <source>
        <strain evidence="3">J379</strain>
    </source>
</reference>
<dbReference type="RefSeq" id="WP_353865367.1">
    <property type="nucleotide sequence ID" value="NZ_CP088295.1"/>
</dbReference>
<sequence>MLRLSLIAAVLVCVLLPASASAATTWLCHPDRKDVCDGSLHSDARGPTAQEEEGSIGGIYVIPEQRMDCFYVYPTVSDQKRSVATKRIDPELRSIALYQAARYAESCRVFAPVYRQRTIQGIQPGVAQGGERRDVVNAQGYADVLAAWREYLRKDNKGRGVVLIGHSQGTFVLRRLIAKEIDRSKRARERIVSALLLGGNVLVRTGSDRGGDFQHMPACRTRRQIGCVVAFSVYDEPPPADALFARTTEANREILCTNPASLGGGSGTLTTIVPSAPFAPGTSIAAGISLLGFPKLTSKERWIQIDGAYRAQCVKAGGATSLQVTPVDGGPDLKPSPTPAWGLHLVDANLALGNLVDLVAIQGRAWRSARR</sequence>
<evidence type="ECO:0000313" key="3">
    <source>
        <dbReference type="Proteomes" id="UP001058860"/>
    </source>
</evidence>
<dbReference type="EMBL" id="CP088295">
    <property type="protein sequence ID" value="UUY04889.1"/>
    <property type="molecule type" value="Genomic_DNA"/>
</dbReference>
<dbReference type="Proteomes" id="UP001058860">
    <property type="component" value="Chromosome"/>
</dbReference>
<evidence type="ECO:0000256" key="1">
    <source>
        <dbReference type="SAM" id="SignalP"/>
    </source>
</evidence>
<protein>
    <submittedName>
        <fullName evidence="2">DUF3089 domain-containing protein</fullName>
    </submittedName>
</protein>
<evidence type="ECO:0000313" key="2">
    <source>
        <dbReference type="EMBL" id="UUY04889.1"/>
    </source>
</evidence>
<proteinExistence type="predicted"/>
<keyword evidence="1" id="KW-0732">Signal</keyword>
<dbReference type="Gene3D" id="3.40.50.1820">
    <property type="entry name" value="alpha/beta hydrolase"/>
    <property type="match status" value="1"/>
</dbReference>